<dbReference type="Pfam" id="PF01979">
    <property type="entry name" value="Amidohydro_1"/>
    <property type="match status" value="1"/>
</dbReference>
<dbReference type="AlphaFoldDB" id="A0A537JND2"/>
<dbReference type="PANTHER" id="PTHR11113:SF2">
    <property type="entry name" value="ADENINE DEAMINASE"/>
    <property type="match status" value="1"/>
</dbReference>
<dbReference type="InterPro" id="IPR006680">
    <property type="entry name" value="Amidohydro-rel"/>
</dbReference>
<dbReference type="EMBL" id="VBAO01000005">
    <property type="protein sequence ID" value="TMI85068.1"/>
    <property type="molecule type" value="Genomic_DNA"/>
</dbReference>
<organism evidence="3 4">
    <name type="scientific">Candidatus Segetimicrobium genomatis</name>
    <dbReference type="NCBI Taxonomy" id="2569760"/>
    <lineage>
        <taxon>Bacteria</taxon>
        <taxon>Bacillati</taxon>
        <taxon>Candidatus Sysuimicrobiota</taxon>
        <taxon>Candidatus Sysuimicrobiia</taxon>
        <taxon>Candidatus Sysuimicrobiales</taxon>
        <taxon>Candidatus Segetimicrobiaceae</taxon>
        <taxon>Candidatus Segetimicrobium</taxon>
    </lineage>
</organism>
<reference evidence="3 4" key="1">
    <citation type="journal article" date="2019" name="Nat. Microbiol.">
        <title>Mediterranean grassland soil C-N compound turnover is dependent on rainfall and depth, and is mediated by genomically divergent microorganisms.</title>
        <authorList>
            <person name="Diamond S."/>
            <person name="Andeer P.F."/>
            <person name="Li Z."/>
            <person name="Crits-Christoph A."/>
            <person name="Burstein D."/>
            <person name="Anantharaman K."/>
            <person name="Lane K.R."/>
            <person name="Thomas B.C."/>
            <person name="Pan C."/>
            <person name="Northen T.R."/>
            <person name="Banfield J.F."/>
        </authorList>
    </citation>
    <scope>NUCLEOTIDE SEQUENCE [LARGE SCALE GENOMIC DNA]</scope>
    <source>
        <strain evidence="3">NP_7</strain>
    </source>
</reference>
<keyword evidence="1" id="KW-0378">Hydrolase</keyword>
<sequence>DLPLLAPAITEERARSGRLMLTADGPEAVTIVEQGYLSHVIRQAIRSGVPPVLAYQMATINPAAYFGLDEEIGGIGPGRRADIVILTDLRDPAPECVVARGEVAVRDGRVVAEFPAPDWGEFVLPRFLPTWEPQPGLFDLHPPGAGAGSSVPFPVIHL</sequence>
<evidence type="ECO:0000259" key="2">
    <source>
        <dbReference type="Pfam" id="PF01979"/>
    </source>
</evidence>
<feature type="non-terminal residue" evidence="3">
    <location>
        <position position="1"/>
    </location>
</feature>
<evidence type="ECO:0000313" key="3">
    <source>
        <dbReference type="EMBL" id="TMI85068.1"/>
    </source>
</evidence>
<name>A0A537JND2_9BACT</name>
<comment type="caution">
    <text evidence="3">The sequence shown here is derived from an EMBL/GenBank/DDBJ whole genome shotgun (WGS) entry which is preliminary data.</text>
</comment>
<gene>
    <name evidence="3" type="ORF">E6H04_00170</name>
</gene>
<evidence type="ECO:0000256" key="1">
    <source>
        <dbReference type="ARBA" id="ARBA00022801"/>
    </source>
</evidence>
<dbReference type="Gene3D" id="3.20.20.140">
    <property type="entry name" value="Metal-dependent hydrolases"/>
    <property type="match status" value="1"/>
</dbReference>
<accession>A0A537JND2</accession>
<dbReference type="Proteomes" id="UP000320048">
    <property type="component" value="Unassembled WGS sequence"/>
</dbReference>
<dbReference type="SUPFAM" id="SSF51338">
    <property type="entry name" value="Composite domain of metallo-dependent hydrolases"/>
    <property type="match status" value="1"/>
</dbReference>
<dbReference type="GO" id="GO:0000034">
    <property type="term" value="F:adenine deaminase activity"/>
    <property type="evidence" value="ECO:0007669"/>
    <property type="project" value="TreeGrafter"/>
</dbReference>
<proteinExistence type="predicted"/>
<evidence type="ECO:0000313" key="4">
    <source>
        <dbReference type="Proteomes" id="UP000320048"/>
    </source>
</evidence>
<feature type="non-terminal residue" evidence="3">
    <location>
        <position position="158"/>
    </location>
</feature>
<feature type="domain" description="Amidohydrolase-related" evidence="2">
    <location>
        <begin position="41"/>
        <end position="103"/>
    </location>
</feature>
<dbReference type="PANTHER" id="PTHR11113">
    <property type="entry name" value="N-ACETYLGLUCOSAMINE-6-PHOSPHATE DEACETYLASE"/>
    <property type="match status" value="1"/>
</dbReference>
<protein>
    <submittedName>
        <fullName evidence="3">Adenine deaminase</fullName>
    </submittedName>
</protein>
<dbReference type="InterPro" id="IPR011059">
    <property type="entry name" value="Metal-dep_hydrolase_composite"/>
</dbReference>